<keyword evidence="4 10" id="KW-0863">Zinc-finger</keyword>
<feature type="domain" description="C2H2-type" evidence="12">
    <location>
        <begin position="543"/>
        <end position="570"/>
    </location>
</feature>
<dbReference type="Proteomes" id="UP000006790">
    <property type="component" value="Chromosome 8"/>
</dbReference>
<keyword evidence="6" id="KW-0805">Transcription regulation</keyword>
<dbReference type="SUPFAM" id="SSF57667">
    <property type="entry name" value="beta-beta-alpha zinc fingers"/>
    <property type="match status" value="1"/>
</dbReference>
<protein>
    <recommendedName>
        <fullName evidence="12">C2H2-type domain-containing protein</fullName>
    </recommendedName>
</protein>
<evidence type="ECO:0000256" key="8">
    <source>
        <dbReference type="ARBA" id="ARBA00023163"/>
    </source>
</evidence>
<dbReference type="GO" id="GO:0000977">
    <property type="term" value="F:RNA polymerase II transcription regulatory region sequence-specific DNA binding"/>
    <property type="evidence" value="ECO:0007669"/>
    <property type="project" value="TreeGrafter"/>
</dbReference>
<evidence type="ECO:0000313" key="14">
    <source>
        <dbReference type="Proteomes" id="UP000006790"/>
    </source>
</evidence>
<dbReference type="OMA" id="ATKPFGC"/>
<dbReference type="GO" id="GO:0005634">
    <property type="term" value="C:nucleus"/>
    <property type="evidence" value="ECO:0007669"/>
    <property type="project" value="UniProtKB-SubCell"/>
</dbReference>
<feature type="domain" description="C2H2-type" evidence="12">
    <location>
        <begin position="514"/>
        <end position="542"/>
    </location>
</feature>
<dbReference type="KEGG" id="erc:Ecym_8403"/>
<dbReference type="PANTHER" id="PTHR14196">
    <property type="entry name" value="ODD-SKIPPED - RELATED"/>
    <property type="match status" value="1"/>
</dbReference>
<evidence type="ECO:0000256" key="5">
    <source>
        <dbReference type="ARBA" id="ARBA00022833"/>
    </source>
</evidence>
<dbReference type="GO" id="GO:0000981">
    <property type="term" value="F:DNA-binding transcription factor activity, RNA polymerase II-specific"/>
    <property type="evidence" value="ECO:0007669"/>
    <property type="project" value="TreeGrafter"/>
</dbReference>
<comment type="subcellular location">
    <subcellularLocation>
        <location evidence="1">Nucleus</location>
    </subcellularLocation>
</comment>
<evidence type="ECO:0000256" key="11">
    <source>
        <dbReference type="SAM" id="MobiDB-lite"/>
    </source>
</evidence>
<dbReference type="PANTHER" id="PTHR14196:SF12">
    <property type="entry name" value="ZINC FINGER PROTEIN 208-LIKE"/>
    <property type="match status" value="1"/>
</dbReference>
<keyword evidence="8" id="KW-0804">Transcription</keyword>
<organism evidence="13 14">
    <name type="scientific">Eremothecium cymbalariae (strain CBS 270.75 / DBVPG 7215 / KCTC 17166 / NRRL Y-17582)</name>
    <name type="common">Yeast</name>
    <dbReference type="NCBI Taxonomy" id="931890"/>
    <lineage>
        <taxon>Eukaryota</taxon>
        <taxon>Fungi</taxon>
        <taxon>Dikarya</taxon>
        <taxon>Ascomycota</taxon>
        <taxon>Saccharomycotina</taxon>
        <taxon>Saccharomycetes</taxon>
        <taxon>Saccharomycetales</taxon>
        <taxon>Saccharomycetaceae</taxon>
        <taxon>Eremothecium</taxon>
    </lineage>
</organism>
<dbReference type="HOGENOM" id="CLU_034389_1_0_1"/>
<dbReference type="AlphaFoldDB" id="G8JXU9"/>
<evidence type="ECO:0000256" key="2">
    <source>
        <dbReference type="ARBA" id="ARBA00022723"/>
    </source>
</evidence>
<reference evidence="14" key="1">
    <citation type="journal article" date="2012" name="G3 (Bethesda)">
        <title>Pichia sorbitophila, an interspecies yeast hybrid reveals early steps of genome resolution following polyploidization.</title>
        <authorList>
            <person name="Leh Louis V."/>
            <person name="Despons L."/>
            <person name="Friedrich A."/>
            <person name="Martin T."/>
            <person name="Durrens P."/>
            <person name="Casaregola S."/>
            <person name="Neuveglise C."/>
            <person name="Fairhead C."/>
            <person name="Marck C."/>
            <person name="Cruz J.A."/>
            <person name="Straub M.L."/>
            <person name="Kugler V."/>
            <person name="Sacerdot C."/>
            <person name="Uzunov Z."/>
            <person name="Thierry A."/>
            <person name="Weiss S."/>
            <person name="Bleykasten C."/>
            <person name="De Montigny J."/>
            <person name="Jacques N."/>
            <person name="Jung P."/>
            <person name="Lemaire M."/>
            <person name="Mallet S."/>
            <person name="Morel G."/>
            <person name="Richard G.F."/>
            <person name="Sarkar A."/>
            <person name="Savel G."/>
            <person name="Schacherer J."/>
            <person name="Seret M.L."/>
            <person name="Talla E."/>
            <person name="Samson G."/>
            <person name="Jubin C."/>
            <person name="Poulain J."/>
            <person name="Vacherie B."/>
            <person name="Barbe V."/>
            <person name="Pelletier E."/>
            <person name="Sherman D.J."/>
            <person name="Westhof E."/>
            <person name="Weissenbach J."/>
            <person name="Baret P.V."/>
            <person name="Wincker P."/>
            <person name="Gaillardin C."/>
            <person name="Dujon B."/>
            <person name="Souciet J.L."/>
        </authorList>
    </citation>
    <scope>NUCLEOTIDE SEQUENCE [LARGE SCALE GENOMIC DNA]</scope>
    <source>
        <strain evidence="14">CBS 270.75 / DBVPG 7215 / KCTC 17166 / NRRL Y-17582</strain>
    </source>
</reference>
<keyword evidence="3" id="KW-0677">Repeat</keyword>
<evidence type="ECO:0000256" key="1">
    <source>
        <dbReference type="ARBA" id="ARBA00004123"/>
    </source>
</evidence>
<sequence>MSLYQQPVMNVTNEATMHYGHNINGAGPGYLYLQDDRFNFQIHQKGIDDSEKIRNDLTGNTLNTTASELSTSQMSSITASITTVGDMMKQGDGSSLDIDLIEEYLNLESPQQSRHQQSTIQSQTIVKSPSQQSNIQLQQEEELEQLNFFPQQQYQQQYQQQQQQDYLHSSNVYLHSHQPHRYLDQQQQDRQEELQKHQLREQPQWFQPHTEENYYGEQLQRLSFSSNNRRLSISSYHSDKPVYYEYEDFGMRSEEDEEDGLRNDDDDIVTTDVERLYHLSHLMLSPGRKLRKDSIFSDYGNDMAMPLPNAQMNLQIEEEYTTFADSESIPQWRRMKERLKWNIFGNKSEPALSSSEYTSMDDTEPQPLLRKKYFWSRKPTIPVIHIDSQNMNTDVGSHEEASIDPSELLRPGAADFSFNLECVSPPSEYTSNTMVNSSNTSTIGNVQDFSNSLEQEMNNCYLHQSPVKTTEIIPTITPSKDSTLAELSVARKKLGLPKTRGRKPSPALDATKPFGCEFCERRFKRQEHLKRHVRSLHMGEKPYGCDICGKKFSRSDNLNQHIKTHTNGNFDDN</sequence>
<evidence type="ECO:0000256" key="3">
    <source>
        <dbReference type="ARBA" id="ARBA00022737"/>
    </source>
</evidence>
<evidence type="ECO:0000256" key="6">
    <source>
        <dbReference type="ARBA" id="ARBA00023015"/>
    </source>
</evidence>
<gene>
    <name evidence="13" type="ordered locus">Ecym_8403</name>
</gene>
<dbReference type="Pfam" id="PF00096">
    <property type="entry name" value="zf-C2H2"/>
    <property type="match status" value="2"/>
</dbReference>
<dbReference type="FunCoup" id="G8JXU9">
    <property type="interactions" value="7"/>
</dbReference>
<dbReference type="PROSITE" id="PS00028">
    <property type="entry name" value="ZINC_FINGER_C2H2_1"/>
    <property type="match status" value="2"/>
</dbReference>
<evidence type="ECO:0000313" key="13">
    <source>
        <dbReference type="EMBL" id="AET41673.1"/>
    </source>
</evidence>
<dbReference type="InterPro" id="IPR036236">
    <property type="entry name" value="Znf_C2H2_sf"/>
</dbReference>
<accession>G8JXU9</accession>
<dbReference type="STRING" id="931890.G8JXU9"/>
<keyword evidence="2" id="KW-0479">Metal-binding</keyword>
<dbReference type="GO" id="GO:0008270">
    <property type="term" value="F:zinc ion binding"/>
    <property type="evidence" value="ECO:0007669"/>
    <property type="project" value="UniProtKB-KW"/>
</dbReference>
<dbReference type="EMBL" id="CP002504">
    <property type="protein sequence ID" value="AET41673.1"/>
    <property type="molecule type" value="Genomic_DNA"/>
</dbReference>
<keyword evidence="7" id="KW-0238">DNA-binding</keyword>
<feature type="compositionally biased region" description="Polar residues" evidence="11">
    <location>
        <begin position="109"/>
        <end position="127"/>
    </location>
</feature>
<evidence type="ECO:0000256" key="10">
    <source>
        <dbReference type="PROSITE-ProRule" id="PRU00042"/>
    </source>
</evidence>
<keyword evidence="5" id="KW-0862">Zinc</keyword>
<dbReference type="InParanoid" id="G8JXU9"/>
<evidence type="ECO:0000259" key="12">
    <source>
        <dbReference type="PROSITE" id="PS50157"/>
    </source>
</evidence>
<feature type="region of interest" description="Disordered" evidence="11">
    <location>
        <begin position="109"/>
        <end position="135"/>
    </location>
</feature>
<dbReference type="Gene3D" id="3.30.160.60">
    <property type="entry name" value="Classic Zinc Finger"/>
    <property type="match status" value="2"/>
</dbReference>
<dbReference type="eggNOG" id="KOG1721">
    <property type="taxonomic scope" value="Eukaryota"/>
</dbReference>
<dbReference type="InterPro" id="IPR050717">
    <property type="entry name" value="C2H2-ZF_Transcription_Reg"/>
</dbReference>
<dbReference type="FunFam" id="3.30.160.60:FF:000064">
    <property type="entry name" value="Early growth response protein 3"/>
    <property type="match status" value="1"/>
</dbReference>
<name>G8JXU9_ERECY</name>
<evidence type="ECO:0000256" key="9">
    <source>
        <dbReference type="ARBA" id="ARBA00023242"/>
    </source>
</evidence>
<dbReference type="PROSITE" id="PS50157">
    <property type="entry name" value="ZINC_FINGER_C2H2_2"/>
    <property type="match status" value="2"/>
</dbReference>
<dbReference type="OrthoDB" id="654211at2759"/>
<dbReference type="InterPro" id="IPR013087">
    <property type="entry name" value="Znf_C2H2_type"/>
</dbReference>
<keyword evidence="9" id="KW-0539">Nucleus</keyword>
<proteinExistence type="predicted"/>
<dbReference type="RefSeq" id="XP_003648490.1">
    <property type="nucleotide sequence ID" value="XM_003648442.1"/>
</dbReference>
<evidence type="ECO:0000256" key="7">
    <source>
        <dbReference type="ARBA" id="ARBA00023125"/>
    </source>
</evidence>
<dbReference type="SMART" id="SM00355">
    <property type="entry name" value="ZnF_C2H2"/>
    <property type="match status" value="2"/>
</dbReference>
<dbReference type="GeneID" id="11470017"/>
<keyword evidence="14" id="KW-1185">Reference proteome</keyword>
<evidence type="ECO:0000256" key="4">
    <source>
        <dbReference type="ARBA" id="ARBA00022771"/>
    </source>
</evidence>